<sequence length="674" mass="77463">MTDSCSSVGKYSYPTIHFKHIIFFILFNYLSFSSSALHEIPEITNELTLHETQLLNAYENPELFTVPKPSAQPFSDGYIHHSLSPNHVTQPYASKSPEEFQHSLYPNPQHSIDFKHLLSEINPESVYYNPGSNELSTMTSLNSPNLSQEYFLDGKAEVPTQIETSLLHEPSDQYISSALYPWMGSFNDALSYQSAPENIQPMQNVHMIGTSSFNHRSKDTSPIRGRNSLSSAAQSQYSSLDNDFVSTARRIMEDVIEPSLNFLNEKQQHSSPPLEQNLLMEGAHSMDAVKVAKLYSAQDRMIKNQKLQTPGAFSGSSSGTTIRSTDNRGNLDSQNLRYLEAMDMHEKTQTNEFWSPEALDHNNRKSPSLKRKQIYMSTSEPTAKNIEYSVPLKTAVTPPNGDTITLKAQLNENLSSFYQTPSFSSHNDFVIKTIQKYYLENKKVIMDAINSETFAKDKVKFKSLNAVTFSKSKLQIYPELTSIDKYLVYLSNKMKYYGIPNYVLKSLLDWNFKKVAKIIPAEEEITIQKFWNVYFYFSRPETLPLRGSDSSNYGYDFYYREISLLLARKNLESLKLNRRLYYNHQKYDQKPFQTAINSIALVCGRIILLYKIFTPLYKEKDKELVWLKKNYGGRFDFTEQRVFPFGSFFDFLDDCALANFVELYASHKTVEPIL</sequence>
<dbReference type="EMBL" id="CALTRL010001125">
    <property type="protein sequence ID" value="CAH7671054.1"/>
    <property type="molecule type" value="Genomic_DNA"/>
</dbReference>
<feature type="compositionally biased region" description="Polar residues" evidence="1">
    <location>
        <begin position="322"/>
        <end position="331"/>
    </location>
</feature>
<proteinExistence type="predicted"/>
<reference evidence="2" key="1">
    <citation type="submission" date="2022-06" db="EMBL/GenBank/DDBJ databases">
        <authorList>
            <consortium name="SYNGENTA / RWTH Aachen University"/>
        </authorList>
    </citation>
    <scope>NUCLEOTIDE SEQUENCE</scope>
</reference>
<gene>
    <name evidence="2" type="ORF">PPACK8108_LOCUS5808</name>
</gene>
<organism evidence="2 3">
    <name type="scientific">Phakopsora pachyrhizi</name>
    <name type="common">Asian soybean rust disease fungus</name>
    <dbReference type="NCBI Taxonomy" id="170000"/>
    <lineage>
        <taxon>Eukaryota</taxon>
        <taxon>Fungi</taxon>
        <taxon>Dikarya</taxon>
        <taxon>Basidiomycota</taxon>
        <taxon>Pucciniomycotina</taxon>
        <taxon>Pucciniomycetes</taxon>
        <taxon>Pucciniales</taxon>
        <taxon>Phakopsoraceae</taxon>
        <taxon>Phakopsora</taxon>
    </lineage>
</organism>
<evidence type="ECO:0000313" key="3">
    <source>
        <dbReference type="Proteomes" id="UP001153365"/>
    </source>
</evidence>
<evidence type="ECO:0000313" key="2">
    <source>
        <dbReference type="EMBL" id="CAH7671054.1"/>
    </source>
</evidence>
<name>A0AAV0AQY5_PHAPC</name>
<protein>
    <submittedName>
        <fullName evidence="2">Uncharacterized protein</fullName>
    </submittedName>
</protein>
<keyword evidence="3" id="KW-1185">Reference proteome</keyword>
<dbReference type="Proteomes" id="UP001153365">
    <property type="component" value="Unassembled WGS sequence"/>
</dbReference>
<dbReference type="AlphaFoldDB" id="A0AAV0AQY5"/>
<feature type="region of interest" description="Disordered" evidence="1">
    <location>
        <begin position="308"/>
        <end position="331"/>
    </location>
</feature>
<evidence type="ECO:0000256" key="1">
    <source>
        <dbReference type="SAM" id="MobiDB-lite"/>
    </source>
</evidence>
<comment type="caution">
    <text evidence="2">The sequence shown here is derived from an EMBL/GenBank/DDBJ whole genome shotgun (WGS) entry which is preliminary data.</text>
</comment>
<accession>A0AAV0AQY5</accession>